<evidence type="ECO:0000313" key="1">
    <source>
        <dbReference type="EMBL" id="KAF1085734.1"/>
    </source>
</evidence>
<sequence length="56" mass="6649">MSIPLYILSPSNSRIKREGVRYCSTINLLWPIGFKLIEPNLREVFKTMQKKRLKIQ</sequence>
<gene>
    <name evidence="1" type="ORF">SPSYN_01880</name>
</gene>
<reference evidence="1" key="1">
    <citation type="submission" date="2016-02" db="EMBL/GenBank/DDBJ databases">
        <title>Draft Genome Sequence of Sporotomaculum syntrophicum Strain FB, a Syntrophic Benzoate Degrader.</title>
        <authorList>
            <person name="Nobu M.K."/>
            <person name="Narihiro T."/>
            <person name="Qiu Y.-L."/>
            <person name="Ohashi A."/>
            <person name="Liu W.-T."/>
            <person name="Yuji S."/>
        </authorList>
    </citation>
    <scope>NUCLEOTIDE SEQUENCE</scope>
    <source>
        <strain evidence="1">FB</strain>
    </source>
</reference>
<proteinExistence type="predicted"/>
<dbReference type="AlphaFoldDB" id="A0A9D2WQS9"/>
<name>A0A9D2WQS9_9FIRM</name>
<keyword evidence="2" id="KW-1185">Reference proteome</keyword>
<dbReference type="Proteomes" id="UP000798488">
    <property type="component" value="Unassembled WGS sequence"/>
</dbReference>
<accession>A0A9D2WQS9</accession>
<protein>
    <submittedName>
        <fullName evidence="1">Uncharacterized protein</fullName>
    </submittedName>
</protein>
<organism evidence="1 2">
    <name type="scientific">Sporotomaculum syntrophicum</name>
    <dbReference type="NCBI Taxonomy" id="182264"/>
    <lineage>
        <taxon>Bacteria</taxon>
        <taxon>Bacillati</taxon>
        <taxon>Bacillota</taxon>
        <taxon>Clostridia</taxon>
        <taxon>Eubacteriales</taxon>
        <taxon>Desulfallaceae</taxon>
        <taxon>Sporotomaculum</taxon>
    </lineage>
</organism>
<dbReference type="EMBL" id="LSRS01000003">
    <property type="protein sequence ID" value="KAF1085734.1"/>
    <property type="molecule type" value="Genomic_DNA"/>
</dbReference>
<comment type="caution">
    <text evidence="1">The sequence shown here is derived from an EMBL/GenBank/DDBJ whole genome shotgun (WGS) entry which is preliminary data.</text>
</comment>
<evidence type="ECO:0000313" key="2">
    <source>
        <dbReference type="Proteomes" id="UP000798488"/>
    </source>
</evidence>